<dbReference type="InterPro" id="IPR009799">
    <property type="entry name" value="EthD_dom"/>
</dbReference>
<keyword evidence="3" id="KW-1185">Reference proteome</keyword>
<comment type="caution">
    <text evidence="2">The sequence shown here is derived from an EMBL/GenBank/DDBJ whole genome shotgun (WGS) entry which is preliminary data.</text>
</comment>
<protein>
    <recommendedName>
        <fullName evidence="1">EthD domain-containing protein</fullName>
    </recommendedName>
</protein>
<dbReference type="Proteomes" id="UP000753724">
    <property type="component" value="Unassembled WGS sequence"/>
</dbReference>
<dbReference type="SUPFAM" id="SSF54909">
    <property type="entry name" value="Dimeric alpha+beta barrel"/>
    <property type="match status" value="1"/>
</dbReference>
<dbReference type="InterPro" id="IPR011008">
    <property type="entry name" value="Dimeric_a/b-barrel"/>
</dbReference>
<accession>A0ABW9X8Y9</accession>
<dbReference type="Gene3D" id="3.30.70.100">
    <property type="match status" value="1"/>
</dbReference>
<evidence type="ECO:0000313" key="3">
    <source>
        <dbReference type="Proteomes" id="UP000753724"/>
    </source>
</evidence>
<reference evidence="3" key="1">
    <citation type="submission" date="2020-01" db="EMBL/GenBank/DDBJ databases">
        <title>Sphingomonas sp. strain CSW-10.</title>
        <authorList>
            <person name="Chen W.-M."/>
        </authorList>
    </citation>
    <scope>NUCLEOTIDE SEQUENCE [LARGE SCALE GENOMIC DNA]</scope>
    <source>
        <strain evidence="3">FSY-8</strain>
    </source>
</reference>
<organism evidence="2 3">
    <name type="scientific">Novosphingobium ovatum</name>
    <dbReference type="NCBI Taxonomy" id="1908523"/>
    <lineage>
        <taxon>Bacteria</taxon>
        <taxon>Pseudomonadati</taxon>
        <taxon>Pseudomonadota</taxon>
        <taxon>Alphaproteobacteria</taxon>
        <taxon>Sphingomonadales</taxon>
        <taxon>Sphingomonadaceae</taxon>
        <taxon>Novosphingobium</taxon>
    </lineage>
</organism>
<evidence type="ECO:0000259" key="1">
    <source>
        <dbReference type="Pfam" id="PF07110"/>
    </source>
</evidence>
<proteinExistence type="predicted"/>
<name>A0ABW9X8Y9_9SPHN</name>
<dbReference type="EMBL" id="JAAAPO010000001">
    <property type="protein sequence ID" value="NBC34993.1"/>
    <property type="molecule type" value="Genomic_DNA"/>
</dbReference>
<evidence type="ECO:0000313" key="2">
    <source>
        <dbReference type="EMBL" id="NBC34993.1"/>
    </source>
</evidence>
<sequence>MSVKLAILPQTLTGLGRAGLRSYLSQHHGPLVMAHADVSGGFRAYVHHYALDEADPVFAAPALEGRDALTIIRFAQIADMIASKASAGYRDVVGPDEDNFRELDGSVAMLLAESVVRAGGDSAARKLFVFRPGVEADPALAQSWADSVAQVLASHPAEAIAAWRVNTVVRVAEGTPPGLIFDEIALDGPVPPALADALRDAARRQFPHGAALSLCSAPLVFVPLQKD</sequence>
<dbReference type="Pfam" id="PF07110">
    <property type="entry name" value="EthD"/>
    <property type="match status" value="1"/>
</dbReference>
<dbReference type="RefSeq" id="WP_161716299.1">
    <property type="nucleotide sequence ID" value="NZ_JAAAPO010000001.1"/>
</dbReference>
<feature type="domain" description="EthD" evidence="1">
    <location>
        <begin position="14"/>
        <end position="101"/>
    </location>
</feature>
<gene>
    <name evidence="2" type="ORF">GTZ99_00295</name>
</gene>